<proteinExistence type="predicted"/>
<dbReference type="KEGG" id="emx:FKV68_22740"/>
<organism evidence="1 2">
    <name type="scientific">Sinorhizobium mexicanum</name>
    <dbReference type="NCBI Taxonomy" id="375549"/>
    <lineage>
        <taxon>Bacteria</taxon>
        <taxon>Pseudomonadati</taxon>
        <taxon>Pseudomonadota</taxon>
        <taxon>Alphaproteobacteria</taxon>
        <taxon>Hyphomicrobiales</taxon>
        <taxon>Rhizobiaceae</taxon>
        <taxon>Sinorhizobium/Ensifer group</taxon>
        <taxon>Sinorhizobium</taxon>
    </lineage>
</organism>
<dbReference type="InterPro" id="IPR017601">
    <property type="entry name" value="DGQHR-contain_dom"/>
</dbReference>
<dbReference type="Proteomes" id="UP000510721">
    <property type="component" value="Plasmid pEmeITTGR7b"/>
</dbReference>
<evidence type="ECO:0000313" key="2">
    <source>
        <dbReference type="Proteomes" id="UP000510721"/>
    </source>
</evidence>
<dbReference type="Pfam" id="PF14072">
    <property type="entry name" value="DndB"/>
    <property type="match status" value="1"/>
</dbReference>
<dbReference type="NCBIfam" id="TIGR03187">
    <property type="entry name" value="DGQHR"/>
    <property type="match status" value="1"/>
</dbReference>
<keyword evidence="2" id="KW-1185">Reference proteome</keyword>
<accession>A0A859QXN6</accession>
<evidence type="ECO:0000313" key="1">
    <source>
        <dbReference type="EMBL" id="QLL64269.1"/>
    </source>
</evidence>
<geneLocation type="plasmid" evidence="2">
    <name>pemeittgr7b</name>
</geneLocation>
<gene>
    <name evidence="1" type="ORF">FKV68_22740</name>
</gene>
<reference evidence="1 2" key="1">
    <citation type="submission" date="2019-06" db="EMBL/GenBank/DDBJ databases">
        <title>Complete genome sequence of Ensifer mexicanus ITTG R7 isolated from nodules of Acacia angustissima (Mill.) Kuntze.</title>
        <authorList>
            <person name="Rincon-Rosales R."/>
            <person name="Rogel M.A."/>
            <person name="Guerrero G."/>
            <person name="Rincon-Molina C.I."/>
            <person name="Lopez-Lopez A."/>
            <person name="Martinez-Romero E."/>
        </authorList>
    </citation>
    <scope>NUCLEOTIDE SEQUENCE [LARGE SCALE GENOMIC DNA]</scope>
    <source>
        <strain evidence="1 2">ITTG R7</strain>
        <plasmid evidence="2">pemeittgr7b</plasmid>
    </source>
</reference>
<dbReference type="InterPro" id="IPR017642">
    <property type="entry name" value="DNA_S_mod_DndB"/>
</dbReference>
<protein>
    <submittedName>
        <fullName evidence="1">DGQHR domain-containing protein</fullName>
    </submittedName>
</protein>
<dbReference type="AlphaFoldDB" id="A0A859QXN6"/>
<dbReference type="RefSeq" id="WP_209647292.1">
    <property type="nucleotide sequence ID" value="NZ_JAGGJT010000006.1"/>
</dbReference>
<dbReference type="EMBL" id="CP041240">
    <property type="protein sequence ID" value="QLL64269.1"/>
    <property type="molecule type" value="Genomic_DNA"/>
</dbReference>
<dbReference type="CDD" id="cd16413">
    <property type="entry name" value="DGQHR_domain"/>
    <property type="match status" value="1"/>
</dbReference>
<name>A0A859QXN6_9HYPH</name>
<sequence length="512" mass="57834">MDLIDDHIAYTEPHIRPVLLGLRAAIRGLDPRIVERATPAQRIVYLIDRIFAEVKVQKGCVLVRFFDRRIPDPERRVRHIEHARKNGWQHDKEIRLYELNTVDYAMQFISASLGIVGPPLISNNSVPVRNLPKSEVPMSTTITIPAARVRQGDLTLYATALKVRDLIRPGFYTVETLDPSDTDDKGYQRLLNKSRARKLADYVVKGQDARDAFLPTSVFLATDKTPFDENGNTITIDVAKVGPFNVVDGQHRLEGLKVASEKDSRVLDFEVPVNVAINLPTLHQMCHFLIVNSTQKSVDKSVEQRIVARLTEALDVEDIPSLPRWILNTVEKGEVERAIRYVDFLNDQPDSPWYDKIRKANDDAGPGRINQSSFAKSILKYVLTANNPISAIMDFDKEKRIFLNYWKAISSVLDDGNSETLYKYGGVELFCQFSVPFFMKLQTSGNYRVETMETLLQSCFDNVEGEYAGVGHPEWWHTGGQAGRLNSGALRLVSNEMAKALNKSSMAETIQI</sequence>
<keyword evidence="1" id="KW-0614">Plasmid</keyword>